<evidence type="ECO:0000313" key="2">
    <source>
        <dbReference type="EMBL" id="SFF71334.1"/>
    </source>
</evidence>
<name>A0A1I2KWE1_9FLAO</name>
<gene>
    <name evidence="2" type="ORF">SAMN04488033_10615</name>
</gene>
<dbReference type="RefSeq" id="WP_093303555.1">
    <property type="nucleotide sequence ID" value="NZ_FOOH01000006.1"/>
</dbReference>
<keyword evidence="1" id="KW-0472">Membrane</keyword>
<evidence type="ECO:0008006" key="4">
    <source>
        <dbReference type="Google" id="ProtNLM"/>
    </source>
</evidence>
<keyword evidence="1" id="KW-0812">Transmembrane</keyword>
<evidence type="ECO:0000313" key="3">
    <source>
        <dbReference type="Proteomes" id="UP000199116"/>
    </source>
</evidence>
<dbReference type="EMBL" id="FOOH01000006">
    <property type="protein sequence ID" value="SFF71334.1"/>
    <property type="molecule type" value="Genomic_DNA"/>
</dbReference>
<dbReference type="AlphaFoldDB" id="A0A1I2KWE1"/>
<evidence type="ECO:0000256" key="1">
    <source>
        <dbReference type="SAM" id="Phobius"/>
    </source>
</evidence>
<protein>
    <recommendedName>
        <fullName evidence="4">PEGA domain-containing protein</fullName>
    </recommendedName>
</protein>
<dbReference type="Proteomes" id="UP000199116">
    <property type="component" value="Unassembled WGS sequence"/>
</dbReference>
<sequence>MNKLVVSRRSEWANRARKIGLYLNDKKIDTIGNGESKEFTLEPGDYKLKAKIDWCGSQVHHFEIKENEVTKVELTGFTQNKWVLPILVFIQMILLVLSYIIEVNSVLMIAFSTCLLIYIIYPITFGKNNYLKLIPG</sequence>
<feature type="transmembrane region" description="Helical" evidence="1">
    <location>
        <begin position="82"/>
        <end position="101"/>
    </location>
</feature>
<keyword evidence="1" id="KW-1133">Transmembrane helix</keyword>
<proteinExistence type="predicted"/>
<organism evidence="2 3">
    <name type="scientific">Salegentibacter agarivorans</name>
    <dbReference type="NCBI Taxonomy" id="345907"/>
    <lineage>
        <taxon>Bacteria</taxon>
        <taxon>Pseudomonadati</taxon>
        <taxon>Bacteroidota</taxon>
        <taxon>Flavobacteriia</taxon>
        <taxon>Flavobacteriales</taxon>
        <taxon>Flavobacteriaceae</taxon>
        <taxon>Salegentibacter</taxon>
    </lineage>
</organism>
<keyword evidence="3" id="KW-1185">Reference proteome</keyword>
<reference evidence="3" key="1">
    <citation type="submission" date="2016-10" db="EMBL/GenBank/DDBJ databases">
        <authorList>
            <person name="Varghese N."/>
            <person name="Submissions S."/>
        </authorList>
    </citation>
    <scope>NUCLEOTIDE SEQUENCE [LARGE SCALE GENOMIC DNA]</scope>
    <source>
        <strain evidence="3">DSM 23515</strain>
    </source>
</reference>
<feature type="transmembrane region" description="Helical" evidence="1">
    <location>
        <begin position="107"/>
        <end position="125"/>
    </location>
</feature>
<accession>A0A1I2KWE1</accession>